<name>A0A6M3JVF2_9ZZZZ</name>
<accession>A0A6M3JVF2</accession>
<organism evidence="1">
    <name type="scientific">viral metagenome</name>
    <dbReference type="NCBI Taxonomy" id="1070528"/>
    <lineage>
        <taxon>unclassified sequences</taxon>
        <taxon>metagenomes</taxon>
        <taxon>organismal metagenomes</taxon>
    </lineage>
</organism>
<proteinExistence type="predicted"/>
<dbReference type="AlphaFoldDB" id="A0A6M3JVF2"/>
<dbReference type="EMBL" id="MT142022">
    <property type="protein sequence ID" value="QJA73368.1"/>
    <property type="molecule type" value="Genomic_DNA"/>
</dbReference>
<gene>
    <name evidence="1" type="ORF">MM415A02396_0011</name>
</gene>
<evidence type="ECO:0000313" key="1">
    <source>
        <dbReference type="EMBL" id="QJA73368.1"/>
    </source>
</evidence>
<sequence>MKEEDFIKRVLGLHGVIISFYAIESGKEYQKIAELTEYIKYNCGIVDDKDNGKTRCKGGQNISTGCCCSGCGNTIGYRKGISQTEIPFLAKYFDEKTGYWREDKGCILPRKHRSVTCLVTKCYSIGILSQLVLNIISSATISTDWKPIFSYWPFDINGFVELLKKENGYKKPIKINK</sequence>
<protein>
    <submittedName>
        <fullName evidence="1">Uncharacterized protein</fullName>
    </submittedName>
</protein>
<reference evidence="1" key="1">
    <citation type="submission" date="2020-03" db="EMBL/GenBank/DDBJ databases">
        <title>The deep terrestrial virosphere.</title>
        <authorList>
            <person name="Holmfeldt K."/>
            <person name="Nilsson E."/>
            <person name="Simone D."/>
            <person name="Lopez-Fernandez M."/>
            <person name="Wu X."/>
            <person name="de Brujin I."/>
            <person name="Lundin D."/>
            <person name="Andersson A."/>
            <person name="Bertilsson S."/>
            <person name="Dopson M."/>
        </authorList>
    </citation>
    <scope>NUCLEOTIDE SEQUENCE</scope>
    <source>
        <strain evidence="1">MM415A02396</strain>
    </source>
</reference>